<dbReference type="AlphaFoldDB" id="R8BM37"/>
<dbReference type="EMBL" id="KB933094">
    <property type="protein sequence ID" value="EOO00441.1"/>
    <property type="molecule type" value="Genomic_DNA"/>
</dbReference>
<protein>
    <submittedName>
        <fullName evidence="5">Putative calcium dependent mitochondrial carrier protein</fullName>
    </submittedName>
</protein>
<name>R8BM37_PHAM7</name>
<dbReference type="PROSITE" id="PS50222">
    <property type="entry name" value="EF_HAND_2"/>
    <property type="match status" value="3"/>
</dbReference>
<dbReference type="CDD" id="cd00051">
    <property type="entry name" value="EFh"/>
    <property type="match status" value="2"/>
</dbReference>
<organism evidence="5 6">
    <name type="scientific">Phaeoacremonium minimum (strain UCR-PA7)</name>
    <name type="common">Esca disease fungus</name>
    <name type="synonym">Togninia minima</name>
    <dbReference type="NCBI Taxonomy" id="1286976"/>
    <lineage>
        <taxon>Eukaryota</taxon>
        <taxon>Fungi</taxon>
        <taxon>Dikarya</taxon>
        <taxon>Ascomycota</taxon>
        <taxon>Pezizomycotina</taxon>
        <taxon>Sordariomycetes</taxon>
        <taxon>Sordariomycetidae</taxon>
        <taxon>Togniniales</taxon>
        <taxon>Togniniaceae</taxon>
        <taxon>Phaeoacremonium</taxon>
    </lineage>
</organism>
<dbReference type="InterPro" id="IPR051581">
    <property type="entry name" value="Ca-bind"/>
</dbReference>
<feature type="domain" description="EF-hand" evidence="4">
    <location>
        <begin position="34"/>
        <end position="69"/>
    </location>
</feature>
<feature type="domain" description="EF-hand" evidence="4">
    <location>
        <begin position="3"/>
        <end position="33"/>
    </location>
</feature>
<proteinExistence type="predicted"/>
<dbReference type="Gene3D" id="1.10.238.10">
    <property type="entry name" value="EF-hand"/>
    <property type="match status" value="2"/>
</dbReference>
<dbReference type="Proteomes" id="UP000014074">
    <property type="component" value="Unassembled WGS sequence"/>
</dbReference>
<dbReference type="InterPro" id="IPR011992">
    <property type="entry name" value="EF-hand-dom_pair"/>
</dbReference>
<accession>R8BM37</accession>
<dbReference type="KEGG" id="tmn:UCRPA7_4073"/>
<dbReference type="Pfam" id="PF13202">
    <property type="entry name" value="EF-hand_5"/>
    <property type="match status" value="1"/>
</dbReference>
<evidence type="ECO:0000256" key="1">
    <source>
        <dbReference type="ARBA" id="ARBA00022723"/>
    </source>
</evidence>
<dbReference type="GO" id="GO:0005509">
    <property type="term" value="F:calcium ion binding"/>
    <property type="evidence" value="ECO:0007669"/>
    <property type="project" value="InterPro"/>
</dbReference>
<sequence length="96" mass="11259">MKNADDMLKSIVKKLDTSGDGKIQYEEFRVFVEAAERQLLLLFRSIDRDHDGKLNRDELRSAFQRAGLTVPLRRLAGFFDEIDMNNDGYISFDEWR</sequence>
<dbReference type="HOGENOM" id="CLU_061288_20_7_1"/>
<dbReference type="PANTHER" id="PTHR34524">
    <property type="entry name" value="CALCYPHOSIN"/>
    <property type="match status" value="1"/>
</dbReference>
<dbReference type="InterPro" id="IPR002048">
    <property type="entry name" value="EF_hand_dom"/>
</dbReference>
<keyword evidence="2" id="KW-0677">Repeat</keyword>
<feature type="domain" description="EF-hand" evidence="4">
    <location>
        <begin position="70"/>
        <end position="96"/>
    </location>
</feature>
<dbReference type="PROSITE" id="PS00018">
    <property type="entry name" value="EF_HAND_1"/>
    <property type="match status" value="2"/>
</dbReference>
<keyword evidence="3" id="KW-0106">Calcium</keyword>
<evidence type="ECO:0000313" key="5">
    <source>
        <dbReference type="EMBL" id="EOO00441.1"/>
    </source>
</evidence>
<dbReference type="RefSeq" id="XP_007914865.1">
    <property type="nucleotide sequence ID" value="XM_007916674.1"/>
</dbReference>
<dbReference type="GeneID" id="19324487"/>
<dbReference type="InterPro" id="IPR018247">
    <property type="entry name" value="EF_Hand_1_Ca_BS"/>
</dbReference>
<dbReference type="eggNOG" id="KOG0036">
    <property type="taxonomic scope" value="Eukaryota"/>
</dbReference>
<dbReference type="PANTHER" id="PTHR34524:SF6">
    <property type="entry name" value="CALCYPHOSINE LIKE"/>
    <property type="match status" value="1"/>
</dbReference>
<dbReference type="SMART" id="SM00054">
    <property type="entry name" value="EFh"/>
    <property type="match status" value="3"/>
</dbReference>
<keyword evidence="6" id="KW-1185">Reference proteome</keyword>
<gene>
    <name evidence="5" type="ORF">UCRPA7_4073</name>
</gene>
<evidence type="ECO:0000256" key="2">
    <source>
        <dbReference type="ARBA" id="ARBA00022737"/>
    </source>
</evidence>
<dbReference type="SUPFAM" id="SSF47473">
    <property type="entry name" value="EF-hand"/>
    <property type="match status" value="1"/>
</dbReference>
<evidence type="ECO:0000259" key="4">
    <source>
        <dbReference type="PROSITE" id="PS50222"/>
    </source>
</evidence>
<evidence type="ECO:0000313" key="6">
    <source>
        <dbReference type="Proteomes" id="UP000014074"/>
    </source>
</evidence>
<evidence type="ECO:0000256" key="3">
    <source>
        <dbReference type="ARBA" id="ARBA00022837"/>
    </source>
</evidence>
<reference evidence="6" key="1">
    <citation type="journal article" date="2013" name="Genome Announc.">
        <title>Draft genome sequence of the ascomycete Phaeoacremonium aleophilum strain UCR-PA7, a causal agent of the esca disease complex in grapevines.</title>
        <authorList>
            <person name="Blanco-Ulate B."/>
            <person name="Rolshausen P."/>
            <person name="Cantu D."/>
        </authorList>
    </citation>
    <scope>NUCLEOTIDE SEQUENCE [LARGE SCALE GENOMIC DNA]</scope>
    <source>
        <strain evidence="6">UCR-PA7</strain>
    </source>
</reference>
<keyword evidence="1" id="KW-0479">Metal-binding</keyword>
<dbReference type="Pfam" id="PF13499">
    <property type="entry name" value="EF-hand_7"/>
    <property type="match status" value="1"/>
</dbReference>
<dbReference type="OrthoDB" id="270584at2759"/>